<evidence type="ECO:0000313" key="1">
    <source>
        <dbReference type="EMBL" id="TDQ53051.1"/>
    </source>
</evidence>
<comment type="caution">
    <text evidence="1">The sequence shown here is derived from an EMBL/GenBank/DDBJ whole genome shotgun (WGS) entry which is preliminary data.</text>
</comment>
<dbReference type="Proteomes" id="UP000295281">
    <property type="component" value="Unassembled WGS sequence"/>
</dbReference>
<name>A0A4V3D8U5_9ACTN</name>
<protein>
    <submittedName>
        <fullName evidence="1">Uncharacterized protein</fullName>
    </submittedName>
</protein>
<dbReference type="EMBL" id="SNYN01000005">
    <property type="protein sequence ID" value="TDQ53051.1"/>
    <property type="molecule type" value="Genomic_DNA"/>
</dbReference>
<dbReference type="RefSeq" id="WP_208113127.1">
    <property type="nucleotide sequence ID" value="NZ_SNYN01000005.1"/>
</dbReference>
<reference evidence="1 2" key="1">
    <citation type="submission" date="2019-03" db="EMBL/GenBank/DDBJ databases">
        <title>Genomic Encyclopedia of Type Strains, Phase IV (KMG-IV): sequencing the most valuable type-strain genomes for metagenomic binning, comparative biology and taxonomic classification.</title>
        <authorList>
            <person name="Goeker M."/>
        </authorList>
    </citation>
    <scope>NUCLEOTIDE SEQUENCE [LARGE SCALE GENOMIC DNA]</scope>
    <source>
        <strain evidence="1 2">DSM 46770</strain>
    </source>
</reference>
<dbReference type="AlphaFoldDB" id="A0A4V3D8U5"/>
<accession>A0A4V3D8U5</accession>
<proteinExistence type="predicted"/>
<sequence length="49" mass="5386">MLDAAHDAAPETIRYNGYARRIILEELNATSGRRRQRASGLAAKVGMLT</sequence>
<evidence type="ECO:0000313" key="2">
    <source>
        <dbReference type="Proteomes" id="UP000295281"/>
    </source>
</evidence>
<gene>
    <name evidence="1" type="ORF">EV190_105169</name>
</gene>
<keyword evidence="2" id="KW-1185">Reference proteome</keyword>
<organism evidence="1 2">
    <name type="scientific">Actinorugispora endophytica</name>
    <dbReference type="NCBI Taxonomy" id="1605990"/>
    <lineage>
        <taxon>Bacteria</taxon>
        <taxon>Bacillati</taxon>
        <taxon>Actinomycetota</taxon>
        <taxon>Actinomycetes</taxon>
        <taxon>Streptosporangiales</taxon>
        <taxon>Nocardiopsidaceae</taxon>
        <taxon>Actinorugispora</taxon>
    </lineage>
</organism>